<feature type="transmembrane region" description="Helical" evidence="2">
    <location>
        <begin position="1025"/>
        <end position="1046"/>
    </location>
</feature>
<organism evidence="4 5">
    <name type="scientific">Stentor coeruleus</name>
    <dbReference type="NCBI Taxonomy" id="5963"/>
    <lineage>
        <taxon>Eukaryota</taxon>
        <taxon>Sar</taxon>
        <taxon>Alveolata</taxon>
        <taxon>Ciliophora</taxon>
        <taxon>Postciliodesmatophora</taxon>
        <taxon>Heterotrichea</taxon>
        <taxon>Heterotrichida</taxon>
        <taxon>Stentoridae</taxon>
        <taxon>Stentor</taxon>
    </lineage>
</organism>
<dbReference type="Pfam" id="PF25474">
    <property type="entry name" value="TPR_TmcB"/>
    <property type="match status" value="1"/>
</dbReference>
<accession>A0A1R2BRP6</accession>
<dbReference type="Gene3D" id="3.30.450.20">
    <property type="entry name" value="PAS domain"/>
    <property type="match status" value="1"/>
</dbReference>
<evidence type="ECO:0000313" key="5">
    <source>
        <dbReference type="Proteomes" id="UP000187209"/>
    </source>
</evidence>
<feature type="transmembrane region" description="Helical" evidence="2">
    <location>
        <begin position="238"/>
        <end position="258"/>
    </location>
</feature>
<feature type="transmembrane region" description="Helical" evidence="2">
    <location>
        <begin position="1114"/>
        <end position="1133"/>
    </location>
</feature>
<keyword evidence="2" id="KW-0812">Transmembrane</keyword>
<dbReference type="InterPro" id="IPR057352">
    <property type="entry name" value="TPR_TmcB/C"/>
</dbReference>
<dbReference type="SUPFAM" id="SSF55785">
    <property type="entry name" value="PYP-like sensor domain (PAS domain)"/>
    <property type="match status" value="1"/>
</dbReference>
<dbReference type="OrthoDB" id="326217at2759"/>
<evidence type="ECO:0000256" key="1">
    <source>
        <dbReference type="SAM" id="MobiDB-lite"/>
    </source>
</evidence>
<sequence length="1357" mass="157458">MKADLFYKTFNDVFIRDLPAEPPGNSEKFIQILIHLHLLLQHIHLFWYPSLPINHFQNYLDFWRALSYPCMDSLFAHLNILLGFILISMAGVFILSLMCAIAVIIEVKKAKIPRAFCKILRLIFFVISHLYFIPITIAFLLVFKYSNSTLAVIEEYENKLSTSTIDFGSTGVVSAPILLVIHLALALIYECCHFEMDHFRSKKDILAKNAGEFDALTKIVSFINCLLFMSMIRSNYVSYLLLSGLMQILVTVKICYYMPNYSEIMNLLKILVQGLSTMIIMFFLLGWVMNDSAVILILTIFLQPVLIIIGAFCVKYRYQRINQAEINSISNFLIFELAHRSFLISGEKKETMINFLNSNYKHSKDKRSLIIQANYSNLILNNPMLGLMKISQINHYGLNIFINYHVFKCKEDLQNINSINSDGYKLFLYFNEFRRTKYQDLELCENFMNLLEKILEKDPELGTLKELTNDTYQTIISLNEKYTNLLKMMPDSRVVIDMYASLQTEILGDQEKGKILFNKRSGLGKKEINHKKKYSMTFEETSCVLLASASQKPIGKVLYANSALARFLGYTVEAINDCYLKQFVPKPFFEMHDEQMKMFVENSTTHHIFRSTPLFMSCQNGFLVECYFNSECIGYEGELYFLSLIEPIRGKKREVAIINEYGQIYSHSENFYKFFDIEDKNLENRYVEEFLPGLKIDKNYLNYLFMFPVVNKNMEKVEIAVVVKEKTISSCKFLALYVSSDLDEINRWRSTFYSELTDEEEKRRGTLIKASDYEVSDTEKPKAKINEEQKVQPTADEEEAADEKKNQTGSSTVPKKQTIEYRLLLKALNSLSTMKYLILASVITIIAYNIFIMVYITQAVNHANSLDTLNQLGDLAYSSAQIALIARSIDISLQSGSQSLFNIENLELRISQIKILQQSLLNDYDSWSFCEYSKIVKHPIITYWDFIDLSEAKHESLHTIIGLIIQNAQEFVAHIKSNSTDYKQNLFFLIYNGIGKSFKVTKDAMVGLTKCEKDRVMALNDVRMLLMIVAIAVSGVLACFLSIYVFSADKTFNNLWELLRKRTHSGYYDFRFSLLDRLSLLHDQQNNYEEIEASVYKQSHQIKYWHSAIYLKRFAFFFISAGVLYVVTSYVFYENIHNYLYYRPTLMYTIIIRRISITELCFFSNENEILNSEFSLTRTFPEINSLKPPIVSYKLALANLLLTKNTMREDRIRALMSPGLENLIFQYIDNVPTFLSLGTYTAMAYLNFESQFITFNKIQDSHEFMVNYVDEMMAMTDKLKFVSLSCNSDSKSLIELQLKNLSYFISCFSLAAVIYYFAYYRPYLNNEQLIVKRMTEIIEIIPLKPSFSQGSTKRPNS</sequence>
<feature type="transmembrane region" description="Helical" evidence="2">
    <location>
        <begin position="270"/>
        <end position="288"/>
    </location>
</feature>
<evidence type="ECO:0000259" key="3">
    <source>
        <dbReference type="Pfam" id="PF25474"/>
    </source>
</evidence>
<gene>
    <name evidence="4" type="ORF">SteCoe_20463</name>
</gene>
<evidence type="ECO:0000313" key="4">
    <source>
        <dbReference type="EMBL" id="OMJ79499.1"/>
    </source>
</evidence>
<dbReference type="EMBL" id="MPUH01000468">
    <property type="protein sequence ID" value="OMJ79499.1"/>
    <property type="molecule type" value="Genomic_DNA"/>
</dbReference>
<feature type="transmembrane region" description="Helical" evidence="2">
    <location>
        <begin position="836"/>
        <end position="856"/>
    </location>
</feature>
<proteinExistence type="predicted"/>
<dbReference type="Proteomes" id="UP000187209">
    <property type="component" value="Unassembled WGS sequence"/>
</dbReference>
<feature type="transmembrane region" description="Helical" evidence="2">
    <location>
        <begin position="173"/>
        <end position="192"/>
    </location>
</feature>
<reference evidence="4 5" key="1">
    <citation type="submission" date="2016-11" db="EMBL/GenBank/DDBJ databases">
        <title>The macronuclear genome of Stentor coeruleus: a giant cell with tiny introns.</title>
        <authorList>
            <person name="Slabodnick M."/>
            <person name="Ruby J.G."/>
            <person name="Reiff S.B."/>
            <person name="Swart E.C."/>
            <person name="Gosai S."/>
            <person name="Prabakaran S."/>
            <person name="Witkowska E."/>
            <person name="Larue G.E."/>
            <person name="Fisher S."/>
            <person name="Freeman R.M."/>
            <person name="Gunawardena J."/>
            <person name="Chu W."/>
            <person name="Stover N.A."/>
            <person name="Gregory B.D."/>
            <person name="Nowacki M."/>
            <person name="Derisi J."/>
            <person name="Roy S.W."/>
            <person name="Marshall W.F."/>
            <person name="Sood P."/>
        </authorList>
    </citation>
    <scope>NUCLEOTIDE SEQUENCE [LARGE SCALE GENOMIC DNA]</scope>
    <source>
        <strain evidence="4">WM001</strain>
    </source>
</reference>
<dbReference type="InterPro" id="IPR035965">
    <property type="entry name" value="PAS-like_dom_sf"/>
</dbReference>
<dbReference type="PANTHER" id="PTHR31600:SF2">
    <property type="entry name" value="GAMETE ENRICHED GENE 10 PROTEIN-RELATED"/>
    <property type="match status" value="1"/>
</dbReference>
<keyword evidence="2" id="KW-0472">Membrane</keyword>
<evidence type="ECO:0000256" key="2">
    <source>
        <dbReference type="SAM" id="Phobius"/>
    </source>
</evidence>
<feature type="transmembrane region" description="Helical" evidence="2">
    <location>
        <begin position="294"/>
        <end position="314"/>
    </location>
</feature>
<dbReference type="InterPro" id="IPR000014">
    <property type="entry name" value="PAS"/>
</dbReference>
<feature type="region of interest" description="Disordered" evidence="1">
    <location>
        <begin position="774"/>
        <end position="813"/>
    </location>
</feature>
<protein>
    <recommendedName>
        <fullName evidence="3">TmcB/TmcC TPR repeats domain-containing protein</fullName>
    </recommendedName>
</protein>
<dbReference type="PANTHER" id="PTHR31600">
    <property type="entry name" value="TINY MACROCYSTS PROTEIN B-RELATED"/>
    <property type="match status" value="1"/>
</dbReference>
<keyword evidence="2" id="KW-1133">Transmembrane helix</keyword>
<feature type="transmembrane region" description="Helical" evidence="2">
    <location>
        <begin position="213"/>
        <end position="232"/>
    </location>
</feature>
<feature type="transmembrane region" description="Helical" evidence="2">
    <location>
        <begin position="81"/>
        <end position="107"/>
    </location>
</feature>
<feature type="transmembrane region" description="Helical" evidence="2">
    <location>
        <begin position="1301"/>
        <end position="1319"/>
    </location>
</feature>
<feature type="compositionally biased region" description="Basic and acidic residues" evidence="1">
    <location>
        <begin position="777"/>
        <end position="790"/>
    </location>
</feature>
<feature type="transmembrane region" description="Helical" evidence="2">
    <location>
        <begin position="119"/>
        <end position="143"/>
    </location>
</feature>
<dbReference type="CDD" id="cd00130">
    <property type="entry name" value="PAS"/>
    <property type="match status" value="1"/>
</dbReference>
<dbReference type="InterPro" id="IPR052994">
    <property type="entry name" value="Tiny_macrocysts_regulators"/>
</dbReference>
<comment type="caution">
    <text evidence="4">The sequence shown here is derived from an EMBL/GenBank/DDBJ whole genome shotgun (WGS) entry which is preliminary data.</text>
</comment>
<feature type="domain" description="TmcB/TmcC TPR repeats" evidence="3">
    <location>
        <begin position="452"/>
        <end position="521"/>
    </location>
</feature>
<name>A0A1R2BRP6_9CILI</name>
<keyword evidence="5" id="KW-1185">Reference proteome</keyword>